<comment type="caution">
    <text evidence="2">The sequence shown here is derived from an EMBL/GenBank/DDBJ whole genome shotgun (WGS) entry which is preliminary data.</text>
</comment>
<dbReference type="PANTHER" id="PTHR42685:SF22">
    <property type="entry name" value="CONDITIONED MEDIUM FACTOR RECEPTOR 1"/>
    <property type="match status" value="1"/>
</dbReference>
<dbReference type="AlphaFoldDB" id="A0A254TER4"/>
<dbReference type="PANTHER" id="PTHR42685">
    <property type="entry name" value="GERANYLGERANYL DIPHOSPHATE REDUCTASE"/>
    <property type="match status" value="1"/>
</dbReference>
<dbReference type="Proteomes" id="UP000197535">
    <property type="component" value="Unassembled WGS sequence"/>
</dbReference>
<protein>
    <recommendedName>
        <fullName evidence="1">FAD-binding domain-containing protein</fullName>
    </recommendedName>
</protein>
<dbReference type="GO" id="GO:0071949">
    <property type="term" value="F:FAD binding"/>
    <property type="evidence" value="ECO:0007669"/>
    <property type="project" value="InterPro"/>
</dbReference>
<dbReference type="RefSeq" id="WP_088707879.1">
    <property type="nucleotide sequence ID" value="NZ_LSTO01000001.1"/>
</dbReference>
<dbReference type="OrthoDB" id="103324at2"/>
<proteinExistence type="predicted"/>
<dbReference type="Gene3D" id="3.50.50.60">
    <property type="entry name" value="FAD/NAD(P)-binding domain"/>
    <property type="match status" value="1"/>
</dbReference>
<organism evidence="2 3">
    <name type="scientific">Noviherbaspirillum denitrificans</name>
    <dbReference type="NCBI Taxonomy" id="1968433"/>
    <lineage>
        <taxon>Bacteria</taxon>
        <taxon>Pseudomonadati</taxon>
        <taxon>Pseudomonadota</taxon>
        <taxon>Betaproteobacteria</taxon>
        <taxon>Burkholderiales</taxon>
        <taxon>Oxalobacteraceae</taxon>
        <taxon>Noviherbaspirillum</taxon>
    </lineage>
</organism>
<evidence type="ECO:0000313" key="2">
    <source>
        <dbReference type="EMBL" id="OWW21025.1"/>
    </source>
</evidence>
<reference evidence="2 3" key="1">
    <citation type="submission" date="2016-02" db="EMBL/GenBank/DDBJ databases">
        <authorList>
            <person name="Wen L."/>
            <person name="He K."/>
            <person name="Yang H."/>
        </authorList>
    </citation>
    <scope>NUCLEOTIDE SEQUENCE [LARGE SCALE GENOMIC DNA]</scope>
    <source>
        <strain evidence="2 3">TSA40</strain>
    </source>
</reference>
<dbReference type="SUPFAM" id="SSF51905">
    <property type="entry name" value="FAD/NAD(P)-binding domain"/>
    <property type="match status" value="1"/>
</dbReference>
<name>A0A254TER4_9BURK</name>
<sequence>MNAQQHYDVIVIGGSVAGCTAATLLGRGGLKVAVLERKASIDDYKKICTTFIQASALPVIERLGIKDAIEAAGGVRNSADFWTKWGRIAATRDEVNRDLPAHGYSIRRQELDPILRANALSTPGVELMLGMQVKTLIEEDGRIVGVRCQTGAGPEVSLRAPLVVAADGRGSRMAELAGVPAKMRDNKRFVYYAYYRNLPLKSGQRSQFWVKDRGMGFAYPFGHGLTMLCCFAPHDELPQWKDDLDGAFRRFYADLPEAPELGAAERVTGFKGMLRLDDARRPSVWKGMALVGDAAISADPMSGVGCGWAMQSASWMADAVLPAFRGARPLEKCLADYRSLHRKRLWGHEFFIADSSAGRSPNLLEKMISIAAVHDQTIANYLHAFMGRHIGVGRFLSPRNLLRIAAANVGYLLRRQPAPAVLAVEA</sequence>
<keyword evidence="3" id="KW-1185">Reference proteome</keyword>
<evidence type="ECO:0000259" key="1">
    <source>
        <dbReference type="Pfam" id="PF01494"/>
    </source>
</evidence>
<dbReference type="PRINTS" id="PR00420">
    <property type="entry name" value="RNGMNOXGNASE"/>
</dbReference>
<dbReference type="InterPro" id="IPR002938">
    <property type="entry name" value="FAD-bd"/>
</dbReference>
<dbReference type="Pfam" id="PF01494">
    <property type="entry name" value="FAD_binding_3"/>
    <property type="match status" value="1"/>
</dbReference>
<dbReference type="EMBL" id="LSTO01000001">
    <property type="protein sequence ID" value="OWW21025.1"/>
    <property type="molecule type" value="Genomic_DNA"/>
</dbReference>
<gene>
    <name evidence="2" type="ORF">AYR66_17635</name>
</gene>
<accession>A0A254TER4</accession>
<dbReference type="InterPro" id="IPR036188">
    <property type="entry name" value="FAD/NAD-bd_sf"/>
</dbReference>
<feature type="domain" description="FAD-binding" evidence="1">
    <location>
        <begin position="7"/>
        <end position="185"/>
    </location>
</feature>
<evidence type="ECO:0000313" key="3">
    <source>
        <dbReference type="Proteomes" id="UP000197535"/>
    </source>
</evidence>
<dbReference type="InterPro" id="IPR050407">
    <property type="entry name" value="Geranylgeranyl_reductase"/>
</dbReference>